<protein>
    <submittedName>
        <fullName evidence="11">Receptor-like protein kinase</fullName>
    </submittedName>
</protein>
<keyword evidence="8" id="KW-0472">Membrane</keyword>
<dbReference type="InterPro" id="IPR008271">
    <property type="entry name" value="Ser/Thr_kinase_AS"/>
</dbReference>
<gene>
    <name evidence="11" type="ORF">L195_g028834</name>
</gene>
<organism evidence="11 12">
    <name type="scientific">Trifolium pratense</name>
    <name type="common">Red clover</name>
    <dbReference type="NCBI Taxonomy" id="57577"/>
    <lineage>
        <taxon>Eukaryota</taxon>
        <taxon>Viridiplantae</taxon>
        <taxon>Streptophyta</taxon>
        <taxon>Embryophyta</taxon>
        <taxon>Tracheophyta</taxon>
        <taxon>Spermatophyta</taxon>
        <taxon>Magnoliopsida</taxon>
        <taxon>eudicotyledons</taxon>
        <taxon>Gunneridae</taxon>
        <taxon>Pentapetalae</taxon>
        <taxon>rosids</taxon>
        <taxon>fabids</taxon>
        <taxon>Fabales</taxon>
        <taxon>Fabaceae</taxon>
        <taxon>Papilionoideae</taxon>
        <taxon>50 kb inversion clade</taxon>
        <taxon>NPAAA clade</taxon>
        <taxon>Hologalegina</taxon>
        <taxon>IRL clade</taxon>
        <taxon>Trifolieae</taxon>
        <taxon>Trifolium</taxon>
    </lineage>
</organism>
<proteinExistence type="predicted"/>
<dbReference type="GO" id="GO:0019199">
    <property type="term" value="F:transmembrane receptor protein kinase activity"/>
    <property type="evidence" value="ECO:0007669"/>
    <property type="project" value="InterPro"/>
</dbReference>
<name>A0A2K3L347_TRIPR</name>
<dbReference type="PANTHER" id="PTHR46204">
    <property type="entry name" value="CHITIN ELICITOR RECEPTOR KINASE 1-RELATED"/>
    <property type="match status" value="1"/>
</dbReference>
<dbReference type="PROSITE" id="PS50011">
    <property type="entry name" value="PROTEIN_KINASE_DOM"/>
    <property type="match status" value="1"/>
</dbReference>
<dbReference type="STRING" id="57577.A0A2K3L347"/>
<dbReference type="Gene3D" id="1.10.510.10">
    <property type="entry name" value="Transferase(Phosphotransferase) domain 1"/>
    <property type="match status" value="1"/>
</dbReference>
<evidence type="ECO:0000256" key="2">
    <source>
        <dbReference type="ARBA" id="ARBA00022475"/>
    </source>
</evidence>
<dbReference type="PROSITE" id="PS00108">
    <property type="entry name" value="PROTEIN_KINASE_ST"/>
    <property type="match status" value="1"/>
</dbReference>
<evidence type="ECO:0000256" key="7">
    <source>
        <dbReference type="ARBA" id="ARBA00022989"/>
    </source>
</evidence>
<dbReference type="InterPro" id="IPR000719">
    <property type="entry name" value="Prot_kinase_dom"/>
</dbReference>
<evidence type="ECO:0000259" key="10">
    <source>
        <dbReference type="PROSITE" id="PS50011"/>
    </source>
</evidence>
<reference evidence="11 12" key="2">
    <citation type="journal article" date="2017" name="Front. Plant Sci.">
        <title>Gene Classification and Mining of Molecular Markers Useful in Red Clover (Trifolium pratense) Breeding.</title>
        <authorList>
            <person name="Istvanek J."/>
            <person name="Dluhosova J."/>
            <person name="Dluhos P."/>
            <person name="Patkova L."/>
            <person name="Nedelnik J."/>
            <person name="Repkova J."/>
        </authorList>
    </citation>
    <scope>NUCLEOTIDE SEQUENCE [LARGE SCALE GENOMIC DNA]</scope>
    <source>
        <strain evidence="12">cv. Tatra</strain>
        <tissue evidence="11">Young leaves</tissue>
    </source>
</reference>
<feature type="domain" description="Protein kinase" evidence="10">
    <location>
        <begin position="1"/>
        <end position="265"/>
    </location>
</feature>
<dbReference type="AlphaFoldDB" id="A0A2K3L347"/>
<dbReference type="PIRSF" id="PIRSF000654">
    <property type="entry name" value="Integrin-linked_kinase"/>
    <property type="match status" value="1"/>
</dbReference>
<keyword evidence="11" id="KW-0418">Kinase</keyword>
<dbReference type="SMART" id="SM00220">
    <property type="entry name" value="S_TKc"/>
    <property type="match status" value="1"/>
</dbReference>
<accession>A0A2K3L347</accession>
<dbReference type="InterPro" id="IPR011009">
    <property type="entry name" value="Kinase-like_dom_sf"/>
</dbReference>
<evidence type="ECO:0000256" key="9">
    <source>
        <dbReference type="ARBA" id="ARBA00023157"/>
    </source>
</evidence>
<reference evidence="11 12" key="1">
    <citation type="journal article" date="2014" name="Am. J. Bot.">
        <title>Genome assembly and annotation for red clover (Trifolium pratense; Fabaceae).</title>
        <authorList>
            <person name="Istvanek J."/>
            <person name="Jaros M."/>
            <person name="Krenek A."/>
            <person name="Repkova J."/>
        </authorList>
    </citation>
    <scope>NUCLEOTIDE SEQUENCE [LARGE SCALE GENOMIC DNA]</scope>
    <source>
        <strain evidence="12">cv. Tatra</strain>
        <tissue evidence="11">Young leaves</tissue>
    </source>
</reference>
<evidence type="ECO:0000256" key="8">
    <source>
        <dbReference type="ARBA" id="ARBA00023136"/>
    </source>
</evidence>
<dbReference type="GO" id="GO:0045087">
    <property type="term" value="P:innate immune response"/>
    <property type="evidence" value="ECO:0007669"/>
    <property type="project" value="InterPro"/>
</dbReference>
<keyword evidence="3" id="KW-0812">Transmembrane</keyword>
<keyword evidence="4" id="KW-0732">Signal</keyword>
<dbReference type="Pfam" id="PF07714">
    <property type="entry name" value="PK_Tyr_Ser-Thr"/>
    <property type="match status" value="1"/>
</dbReference>
<comment type="caution">
    <text evidence="11">The sequence shown here is derived from an EMBL/GenBank/DDBJ whole genome shotgun (WGS) entry which is preliminary data.</text>
</comment>
<evidence type="ECO:0000313" key="12">
    <source>
        <dbReference type="Proteomes" id="UP000236291"/>
    </source>
</evidence>
<keyword evidence="9" id="KW-1015">Disulfide bond</keyword>
<evidence type="ECO:0000256" key="3">
    <source>
        <dbReference type="ARBA" id="ARBA00022692"/>
    </source>
</evidence>
<keyword evidence="11" id="KW-0675">Receptor</keyword>
<evidence type="ECO:0000256" key="1">
    <source>
        <dbReference type="ARBA" id="ARBA00004162"/>
    </source>
</evidence>
<keyword evidence="6" id="KW-0067">ATP-binding</keyword>
<dbReference type="InterPro" id="IPR044812">
    <property type="entry name" value="CERK1/LYK3-like"/>
</dbReference>
<dbReference type="Proteomes" id="UP000236291">
    <property type="component" value="Unassembled WGS sequence"/>
</dbReference>
<comment type="subcellular location">
    <subcellularLocation>
        <location evidence="1">Cell membrane</location>
        <topology evidence="1">Single-pass membrane protein</topology>
    </subcellularLocation>
</comment>
<evidence type="ECO:0000313" key="11">
    <source>
        <dbReference type="EMBL" id="PNX72936.1"/>
    </source>
</evidence>
<dbReference type="SUPFAM" id="SSF56112">
    <property type="entry name" value="Protein kinase-like (PK-like)"/>
    <property type="match status" value="1"/>
</dbReference>
<sequence>MTMLATREFLAEMKVLTSVHHRNLVGLIGYCIEGSLFLVYEYMDNGNLSQHLHNSEKEPMTWSTRLQIALDVARGLEYIHDHSVPVYIHRDIKSDNILLNGNFNGKIADFGMTKLTDVASSTDNTDHVAGTFGYMPPENAYGHISRKIDVYAFGVVLYELISAKAAVVKIDKPTTEFKSLEIKTNESIDEYKSLVALFDEVIDQEGDPIEEGLRKLVDPRLGDNYSIDSINKMAQLAKTCINQDPKRRPRMGDVVVSLMKLNSTIDDGSTIVQH</sequence>
<dbReference type="Gene3D" id="3.30.200.20">
    <property type="entry name" value="Phosphorylase Kinase, domain 1"/>
    <property type="match status" value="1"/>
</dbReference>
<dbReference type="InterPro" id="IPR001245">
    <property type="entry name" value="Ser-Thr/Tyr_kinase_cat_dom"/>
</dbReference>
<dbReference type="EMBL" id="ASHM01025284">
    <property type="protein sequence ID" value="PNX72936.1"/>
    <property type="molecule type" value="Genomic_DNA"/>
</dbReference>
<dbReference type="ExpressionAtlas" id="A0A2K3L347">
    <property type="expression patterns" value="baseline"/>
</dbReference>
<dbReference type="GO" id="GO:0005886">
    <property type="term" value="C:plasma membrane"/>
    <property type="evidence" value="ECO:0007669"/>
    <property type="project" value="UniProtKB-SubCell"/>
</dbReference>
<keyword evidence="11" id="KW-0808">Transferase</keyword>
<evidence type="ECO:0000256" key="5">
    <source>
        <dbReference type="ARBA" id="ARBA00022741"/>
    </source>
</evidence>
<dbReference type="PANTHER" id="PTHR46204:SF15">
    <property type="entry name" value="LYSM DOMAIN RECEPTOR-LIKE KINASE 3"/>
    <property type="match status" value="1"/>
</dbReference>
<keyword evidence="7" id="KW-1133">Transmembrane helix</keyword>
<keyword evidence="5" id="KW-0547">Nucleotide-binding</keyword>
<evidence type="ECO:0000256" key="4">
    <source>
        <dbReference type="ARBA" id="ARBA00022729"/>
    </source>
</evidence>
<dbReference type="GO" id="GO:0005524">
    <property type="term" value="F:ATP binding"/>
    <property type="evidence" value="ECO:0007669"/>
    <property type="project" value="UniProtKB-KW"/>
</dbReference>
<dbReference type="FunFam" id="1.10.510.10:FF:000468">
    <property type="entry name" value="PTI1-like tyrosine-protein kinase 3"/>
    <property type="match status" value="1"/>
</dbReference>
<keyword evidence="2" id="KW-1003">Cell membrane</keyword>
<evidence type="ECO:0000256" key="6">
    <source>
        <dbReference type="ARBA" id="ARBA00022840"/>
    </source>
</evidence>